<evidence type="ECO:0000256" key="1">
    <source>
        <dbReference type="ARBA" id="ARBA00004635"/>
    </source>
</evidence>
<sequence>MKFRSLLLSATLIAVATASYADNVVRIGTTSGVTSDSLLALSDEISERGIDLQVIEFSDWTLPNEALNNGDIDLNFFQHQAFLDNAIDQRGYELSMLGLGLLQNIGIYSNTLTTLEDIPDGARVAVASDPVNQGRGLLLLQRAGLIELSDGDAIGATVHDITSNPHNLRFHEIDGPQIIRSLDDVDLAISWPSHFVNAGRPEQAGEALLYSGIDDTFYAMGFVAQESRTDDALLLDVINQFQTSPAVRETIDASYGGNPDLYTLPWVE</sequence>
<name>A0A2A4HME8_9GAMM</name>
<dbReference type="OrthoDB" id="9812878at2"/>
<dbReference type="SUPFAM" id="SSF53850">
    <property type="entry name" value="Periplasmic binding protein-like II"/>
    <property type="match status" value="1"/>
</dbReference>
<keyword evidence="9" id="KW-1185">Reference proteome</keyword>
<evidence type="ECO:0000256" key="2">
    <source>
        <dbReference type="ARBA" id="ARBA00008973"/>
    </source>
</evidence>
<reference evidence="9" key="1">
    <citation type="submission" date="2017-09" db="EMBL/GenBank/DDBJ databases">
        <authorList>
            <person name="Cho G.-S."/>
            <person name="Oguntoyinbo F.A."/>
            <person name="Cnockaert M."/>
            <person name="Kabisch J."/>
            <person name="Neve H."/>
            <person name="Bockelmann W."/>
            <person name="Wenning M."/>
            <person name="Franz C.M."/>
            <person name="Vandamme P."/>
        </authorList>
    </citation>
    <scope>NUCLEOTIDE SEQUENCE [LARGE SCALE GENOMIC DNA]</scope>
    <source>
        <strain evidence="9">MBT G8648</strain>
    </source>
</reference>
<dbReference type="Gene3D" id="3.40.190.10">
    <property type="entry name" value="Periplasmic binding protein-like II"/>
    <property type="match status" value="2"/>
</dbReference>
<accession>A0A2A4HME8</accession>
<evidence type="ECO:0000256" key="3">
    <source>
        <dbReference type="ARBA" id="ARBA00022729"/>
    </source>
</evidence>
<keyword evidence="3 7" id="KW-0732">Signal</keyword>
<evidence type="ECO:0000256" key="7">
    <source>
        <dbReference type="SAM" id="SignalP"/>
    </source>
</evidence>
<keyword evidence="5" id="KW-0564">Palmitate</keyword>
<keyword evidence="4" id="KW-0472">Membrane</keyword>
<feature type="chain" id="PRO_5013059761" evidence="7">
    <location>
        <begin position="22"/>
        <end position="268"/>
    </location>
</feature>
<comment type="similarity">
    <text evidence="2">Belongs to the NlpA lipoprotein family.</text>
</comment>
<evidence type="ECO:0000256" key="5">
    <source>
        <dbReference type="ARBA" id="ARBA00023139"/>
    </source>
</evidence>
<dbReference type="GO" id="GO:0016020">
    <property type="term" value="C:membrane"/>
    <property type="evidence" value="ECO:0007669"/>
    <property type="project" value="UniProtKB-SubCell"/>
</dbReference>
<dbReference type="PANTHER" id="PTHR30429">
    <property type="entry name" value="D-METHIONINE-BINDING LIPOPROTEIN METQ"/>
    <property type="match status" value="1"/>
</dbReference>
<evidence type="ECO:0000313" key="9">
    <source>
        <dbReference type="Proteomes" id="UP000218677"/>
    </source>
</evidence>
<dbReference type="Proteomes" id="UP000218677">
    <property type="component" value="Unassembled WGS sequence"/>
</dbReference>
<gene>
    <name evidence="8" type="ORF">CPA45_10850</name>
</gene>
<dbReference type="EMBL" id="NWUX01000008">
    <property type="protein sequence ID" value="PCF95549.1"/>
    <property type="molecule type" value="Genomic_DNA"/>
</dbReference>
<dbReference type="RefSeq" id="WP_096651566.1">
    <property type="nucleotide sequence ID" value="NZ_NWUX01000008.1"/>
</dbReference>
<feature type="signal peptide" evidence="7">
    <location>
        <begin position="1"/>
        <end position="21"/>
    </location>
</feature>
<proteinExistence type="inferred from homology"/>
<comment type="caution">
    <text evidence="8">The sequence shown here is derived from an EMBL/GenBank/DDBJ whole genome shotgun (WGS) entry which is preliminary data.</text>
</comment>
<evidence type="ECO:0000313" key="8">
    <source>
        <dbReference type="EMBL" id="PCF95549.1"/>
    </source>
</evidence>
<dbReference type="PANTHER" id="PTHR30429:SF1">
    <property type="entry name" value="D-METHIONINE-BINDING LIPOPROTEIN METQ-RELATED"/>
    <property type="match status" value="1"/>
</dbReference>
<comment type="subcellular location">
    <subcellularLocation>
        <location evidence="1">Membrane</location>
        <topology evidence="1">Lipid-anchor</topology>
    </subcellularLocation>
</comment>
<keyword evidence="6" id="KW-0449">Lipoprotein</keyword>
<organism evidence="8 9">
    <name type="scientific">Vreelandella nigrificans</name>
    <dbReference type="NCBI Taxonomy" id="2042704"/>
    <lineage>
        <taxon>Bacteria</taxon>
        <taxon>Pseudomonadati</taxon>
        <taxon>Pseudomonadota</taxon>
        <taxon>Gammaproteobacteria</taxon>
        <taxon>Oceanospirillales</taxon>
        <taxon>Halomonadaceae</taxon>
        <taxon>Vreelandella</taxon>
    </lineage>
</organism>
<dbReference type="InterPro" id="IPR004872">
    <property type="entry name" value="Lipoprotein_NlpA"/>
</dbReference>
<protein>
    <submittedName>
        <fullName evidence="8">Metal ABC transporter substrate-binding protein</fullName>
    </submittedName>
</protein>
<evidence type="ECO:0000256" key="4">
    <source>
        <dbReference type="ARBA" id="ARBA00023136"/>
    </source>
</evidence>
<evidence type="ECO:0000256" key="6">
    <source>
        <dbReference type="ARBA" id="ARBA00023288"/>
    </source>
</evidence>
<dbReference type="AlphaFoldDB" id="A0A2A4HME8"/>
<dbReference type="Pfam" id="PF03180">
    <property type="entry name" value="Lipoprotein_9"/>
    <property type="match status" value="1"/>
</dbReference>